<dbReference type="RefSeq" id="WP_012508913.1">
    <property type="nucleotide sequence ID" value="NC_011060.1"/>
</dbReference>
<dbReference type="STRING" id="324925.Ppha_2242"/>
<name>B4SDR9_PELPB</name>
<dbReference type="Pfam" id="PF05973">
    <property type="entry name" value="Gp49"/>
    <property type="match status" value="1"/>
</dbReference>
<dbReference type="KEGG" id="pph:Ppha_2242"/>
<dbReference type="Proteomes" id="UP000002724">
    <property type="component" value="Chromosome"/>
</dbReference>
<organism evidence="1 2">
    <name type="scientific">Pelodictyon phaeoclathratiforme (strain DSM 5477 / BU-1)</name>
    <dbReference type="NCBI Taxonomy" id="324925"/>
    <lineage>
        <taxon>Bacteria</taxon>
        <taxon>Pseudomonadati</taxon>
        <taxon>Chlorobiota</taxon>
        <taxon>Chlorobiia</taxon>
        <taxon>Chlorobiales</taxon>
        <taxon>Chlorobiaceae</taxon>
        <taxon>Chlorobium/Pelodictyon group</taxon>
        <taxon>Pelodictyon</taxon>
    </lineage>
</organism>
<dbReference type="OrthoDB" id="573082at2"/>
<reference evidence="1 2" key="1">
    <citation type="submission" date="2008-06" db="EMBL/GenBank/DDBJ databases">
        <title>Complete sequence of Pelodictyon phaeoclathratiforme BU-1.</title>
        <authorList>
            <consortium name="US DOE Joint Genome Institute"/>
            <person name="Lucas S."/>
            <person name="Copeland A."/>
            <person name="Lapidus A."/>
            <person name="Glavina del Rio T."/>
            <person name="Dalin E."/>
            <person name="Tice H."/>
            <person name="Bruce D."/>
            <person name="Goodwin L."/>
            <person name="Pitluck S."/>
            <person name="Schmutz J."/>
            <person name="Larimer F."/>
            <person name="Land M."/>
            <person name="Hauser L."/>
            <person name="Kyrpides N."/>
            <person name="Mikhailova N."/>
            <person name="Liu Z."/>
            <person name="Li T."/>
            <person name="Zhao F."/>
            <person name="Overmann J."/>
            <person name="Bryant D.A."/>
            <person name="Richardson P."/>
        </authorList>
    </citation>
    <scope>NUCLEOTIDE SEQUENCE [LARGE SCALE GENOMIC DNA]</scope>
    <source>
        <strain evidence="2">DSM 5477 / BU-1</strain>
    </source>
</reference>
<gene>
    <name evidence="1" type="ordered locus">Ppha_2242</name>
</gene>
<dbReference type="HOGENOM" id="CLU_122734_6_0_10"/>
<sequence>MSYQILFFNKSVQKEIEAWPIGINASFVRITEQIVISGPNLGLPYTRPFGDGLFEIRARGAEGIGRAFFCCLVDRKVVILHGFIKKRQATPIKELKLARKRLKEITP</sequence>
<evidence type="ECO:0000313" key="1">
    <source>
        <dbReference type="EMBL" id="ACF44437.1"/>
    </source>
</evidence>
<evidence type="ECO:0000313" key="2">
    <source>
        <dbReference type="Proteomes" id="UP000002724"/>
    </source>
</evidence>
<dbReference type="AlphaFoldDB" id="B4SDR9"/>
<proteinExistence type="predicted"/>
<protein>
    <recommendedName>
        <fullName evidence="3">Type II toxin-antitoxin system RelE/ParE family toxin</fullName>
    </recommendedName>
</protein>
<accession>B4SDR9</accession>
<evidence type="ECO:0008006" key="3">
    <source>
        <dbReference type="Google" id="ProtNLM"/>
    </source>
</evidence>
<dbReference type="InterPro" id="IPR009241">
    <property type="entry name" value="HigB-like"/>
</dbReference>
<dbReference type="EMBL" id="CP001110">
    <property type="protein sequence ID" value="ACF44437.1"/>
    <property type="molecule type" value="Genomic_DNA"/>
</dbReference>
<keyword evidence="2" id="KW-1185">Reference proteome</keyword>
<dbReference type="eggNOG" id="COG4679">
    <property type="taxonomic scope" value="Bacteria"/>
</dbReference>